<evidence type="ECO:0000259" key="1">
    <source>
        <dbReference type="Pfam" id="PF06114"/>
    </source>
</evidence>
<name>A0A369MQS1_EGGLN</name>
<evidence type="ECO:0000259" key="2">
    <source>
        <dbReference type="Pfam" id="PF08401"/>
    </source>
</evidence>
<accession>A0A369MQS1</accession>
<evidence type="ECO:0000313" key="4">
    <source>
        <dbReference type="Proteomes" id="UP000253752"/>
    </source>
</evidence>
<sequence length="350" mass="38402">MAKGKARGGAEAAAKRDEELRQTMERLEEGVRGVFESARYRRYLAVMSRFHSYSANNCLLIAMQRPDATLVAGYRAWQDKFGRQVRKGERGMRILSPVVVKAKGEGDDVGEARDGSAGDGPRRRLAGFRLATVFDVSQTEGRELPTLGVDELTGGVARYEAAMRAVSEISRYPVSFEDVPGGAKGFFSRSEPKRIVIQKGMSQAQTLKTAIHELAHSVMHDFEPKGEGTALPGRATREVQAESVAFVVSSWLGLDTGDYSFGYVAGWSEGKNLSELRASLDEIRGAAHGIIGGMEQKMAENRETEGLERVRAIEHEPDAACRSLSERAAIARRASARDDRAPRLPDRSDR</sequence>
<feature type="domain" description="N-terminal" evidence="2">
    <location>
        <begin position="24"/>
        <end position="114"/>
    </location>
</feature>
<dbReference type="Proteomes" id="UP000253752">
    <property type="component" value="Unassembled WGS sequence"/>
</dbReference>
<dbReference type="GO" id="GO:0003697">
    <property type="term" value="F:single-stranded DNA binding"/>
    <property type="evidence" value="ECO:0007669"/>
    <property type="project" value="InterPro"/>
</dbReference>
<evidence type="ECO:0000313" key="3">
    <source>
        <dbReference type="EMBL" id="RDB79106.1"/>
    </source>
</evidence>
<dbReference type="AlphaFoldDB" id="A0A369MQS1"/>
<dbReference type="RefSeq" id="WP_114513227.1">
    <property type="nucleotide sequence ID" value="NZ_BQNE01000001.1"/>
</dbReference>
<dbReference type="EMBL" id="PPTX01000012">
    <property type="protein sequence ID" value="RDB79106.1"/>
    <property type="molecule type" value="Genomic_DNA"/>
</dbReference>
<dbReference type="Pfam" id="PF08401">
    <property type="entry name" value="ArdcN"/>
    <property type="match status" value="1"/>
</dbReference>
<organism evidence="3 4">
    <name type="scientific">Eggerthella lenta</name>
    <name type="common">Eubacterium lentum</name>
    <dbReference type="NCBI Taxonomy" id="84112"/>
    <lineage>
        <taxon>Bacteria</taxon>
        <taxon>Bacillati</taxon>
        <taxon>Actinomycetota</taxon>
        <taxon>Coriobacteriia</taxon>
        <taxon>Eggerthellales</taxon>
        <taxon>Eggerthellaceae</taxon>
        <taxon>Eggerthella</taxon>
    </lineage>
</organism>
<feature type="domain" description="IrrE N-terminal-like" evidence="1">
    <location>
        <begin position="174"/>
        <end position="245"/>
    </location>
</feature>
<proteinExistence type="predicted"/>
<gene>
    <name evidence="3" type="ORF">C1872_08815</name>
</gene>
<reference evidence="3 4" key="1">
    <citation type="journal article" date="2018" name="Elife">
        <title>Discovery and characterization of a prevalent human gut bacterial enzyme sufficient for the inactivation of a family of plant toxins.</title>
        <authorList>
            <person name="Koppel N."/>
            <person name="Bisanz J.E."/>
            <person name="Pandelia M.E."/>
            <person name="Turnbaugh P.J."/>
            <person name="Balskus E.P."/>
        </authorList>
    </citation>
    <scope>NUCLEOTIDE SEQUENCE [LARGE SCALE GENOMIC DNA]</scope>
    <source>
        <strain evidence="3 4">MR1 #12</strain>
    </source>
</reference>
<dbReference type="Pfam" id="PF06114">
    <property type="entry name" value="Peptidase_M78"/>
    <property type="match status" value="1"/>
</dbReference>
<comment type="caution">
    <text evidence="3">The sequence shown here is derived from an EMBL/GenBank/DDBJ whole genome shotgun (WGS) entry which is preliminary data.</text>
</comment>
<dbReference type="InterPro" id="IPR013610">
    <property type="entry name" value="ArdC_N"/>
</dbReference>
<evidence type="ECO:0008006" key="5">
    <source>
        <dbReference type="Google" id="ProtNLM"/>
    </source>
</evidence>
<dbReference type="InterPro" id="IPR010359">
    <property type="entry name" value="IrrE_HExxH"/>
</dbReference>
<protein>
    <recommendedName>
        <fullName evidence="5">ImmA/IrrE family metallo-endopeptidase</fullName>
    </recommendedName>
</protein>